<evidence type="ECO:0000313" key="3">
    <source>
        <dbReference type="Proteomes" id="UP000013827"/>
    </source>
</evidence>
<dbReference type="PROSITE" id="PS50053">
    <property type="entry name" value="UBIQUITIN_2"/>
    <property type="match status" value="1"/>
</dbReference>
<dbReference type="InterPro" id="IPR022617">
    <property type="entry name" value="Rad60/SUMO-like_dom"/>
</dbReference>
<dbReference type="EnsemblProtists" id="EOD34356">
    <property type="protein sequence ID" value="EOD34356"/>
    <property type="gene ID" value="EMIHUDRAFT_59784"/>
</dbReference>
<accession>A0A0D3KF21</accession>
<dbReference type="Pfam" id="PF11976">
    <property type="entry name" value="Rad60-SLD"/>
    <property type="match status" value="1"/>
</dbReference>
<dbReference type="Proteomes" id="UP000013827">
    <property type="component" value="Unassembled WGS sequence"/>
</dbReference>
<evidence type="ECO:0000313" key="2">
    <source>
        <dbReference type="EnsemblProtists" id="EOD34356"/>
    </source>
</evidence>
<feature type="domain" description="Ubiquitin-like" evidence="1">
    <location>
        <begin position="1"/>
        <end position="75"/>
    </location>
</feature>
<protein>
    <recommendedName>
        <fullName evidence="1">Ubiquitin-like domain-containing protein</fullName>
    </recommendedName>
</protein>
<proteinExistence type="predicted"/>
<dbReference type="RefSeq" id="XP_005786785.1">
    <property type="nucleotide sequence ID" value="XM_005786728.1"/>
</dbReference>
<organism evidence="2 3">
    <name type="scientific">Emiliania huxleyi (strain CCMP1516)</name>
    <dbReference type="NCBI Taxonomy" id="280463"/>
    <lineage>
        <taxon>Eukaryota</taxon>
        <taxon>Haptista</taxon>
        <taxon>Haptophyta</taxon>
        <taxon>Prymnesiophyceae</taxon>
        <taxon>Isochrysidales</taxon>
        <taxon>Noelaerhabdaceae</taxon>
        <taxon>Emiliania</taxon>
    </lineage>
</organism>
<name>A0A0D3KF21_EMIH1</name>
<dbReference type="InterPro" id="IPR000626">
    <property type="entry name" value="Ubiquitin-like_dom"/>
</dbReference>
<dbReference type="PANTHER" id="PTHR10562">
    <property type="entry name" value="SMALL UBIQUITIN-RELATED MODIFIER"/>
    <property type="match status" value="1"/>
</dbReference>
<dbReference type="KEGG" id="ehx:EMIHUDRAFT_59784"/>
<dbReference type="SMART" id="SM00213">
    <property type="entry name" value="UBQ"/>
    <property type="match status" value="1"/>
</dbReference>
<dbReference type="SUPFAM" id="SSF54236">
    <property type="entry name" value="Ubiquitin-like"/>
    <property type="match status" value="1"/>
</dbReference>
<dbReference type="GeneID" id="17279627"/>
<dbReference type="InterPro" id="IPR029071">
    <property type="entry name" value="Ubiquitin-like_domsf"/>
</dbReference>
<dbReference type="OMA" id="KMSTQMG"/>
<dbReference type="PaxDb" id="2903-EOD34356"/>
<dbReference type="AlphaFoldDB" id="A0A0D3KF21"/>
<keyword evidence="3" id="KW-1185">Reference proteome</keyword>
<dbReference type="STRING" id="2903.R1FFR0"/>
<dbReference type="eggNOG" id="KOG1769">
    <property type="taxonomic scope" value="Eukaryota"/>
</dbReference>
<reference evidence="3" key="1">
    <citation type="journal article" date="2013" name="Nature">
        <title>Pan genome of the phytoplankton Emiliania underpins its global distribution.</title>
        <authorList>
            <person name="Read B.A."/>
            <person name="Kegel J."/>
            <person name="Klute M.J."/>
            <person name="Kuo A."/>
            <person name="Lefebvre S.C."/>
            <person name="Maumus F."/>
            <person name="Mayer C."/>
            <person name="Miller J."/>
            <person name="Monier A."/>
            <person name="Salamov A."/>
            <person name="Young J."/>
            <person name="Aguilar M."/>
            <person name="Claverie J.M."/>
            <person name="Frickenhaus S."/>
            <person name="Gonzalez K."/>
            <person name="Herman E.K."/>
            <person name="Lin Y.C."/>
            <person name="Napier J."/>
            <person name="Ogata H."/>
            <person name="Sarno A.F."/>
            <person name="Shmutz J."/>
            <person name="Schroeder D."/>
            <person name="de Vargas C."/>
            <person name="Verret F."/>
            <person name="von Dassow P."/>
            <person name="Valentin K."/>
            <person name="Van de Peer Y."/>
            <person name="Wheeler G."/>
            <person name="Dacks J.B."/>
            <person name="Delwiche C.F."/>
            <person name="Dyhrman S.T."/>
            <person name="Glockner G."/>
            <person name="John U."/>
            <person name="Richards T."/>
            <person name="Worden A.Z."/>
            <person name="Zhang X."/>
            <person name="Grigoriev I.V."/>
            <person name="Allen A.E."/>
            <person name="Bidle K."/>
            <person name="Borodovsky M."/>
            <person name="Bowler C."/>
            <person name="Brownlee C."/>
            <person name="Cock J.M."/>
            <person name="Elias M."/>
            <person name="Gladyshev V.N."/>
            <person name="Groth M."/>
            <person name="Guda C."/>
            <person name="Hadaegh A."/>
            <person name="Iglesias-Rodriguez M.D."/>
            <person name="Jenkins J."/>
            <person name="Jones B.M."/>
            <person name="Lawson T."/>
            <person name="Leese F."/>
            <person name="Lindquist E."/>
            <person name="Lobanov A."/>
            <person name="Lomsadze A."/>
            <person name="Malik S.B."/>
            <person name="Marsh M.E."/>
            <person name="Mackinder L."/>
            <person name="Mock T."/>
            <person name="Mueller-Roeber B."/>
            <person name="Pagarete A."/>
            <person name="Parker M."/>
            <person name="Probert I."/>
            <person name="Quesneville H."/>
            <person name="Raines C."/>
            <person name="Rensing S.A."/>
            <person name="Riano-Pachon D.M."/>
            <person name="Richier S."/>
            <person name="Rokitta S."/>
            <person name="Shiraiwa Y."/>
            <person name="Soanes D.M."/>
            <person name="van der Giezen M."/>
            <person name="Wahlund T.M."/>
            <person name="Williams B."/>
            <person name="Wilson W."/>
            <person name="Wolfe G."/>
            <person name="Wurch L.L."/>
        </authorList>
    </citation>
    <scope>NUCLEOTIDE SEQUENCE</scope>
</reference>
<dbReference type="Gene3D" id="3.10.20.90">
    <property type="entry name" value="Phosphatidylinositol 3-kinase Catalytic Subunit, Chain A, domain 1"/>
    <property type="match status" value="1"/>
</dbReference>
<reference evidence="2" key="2">
    <citation type="submission" date="2024-10" db="UniProtKB">
        <authorList>
            <consortium name="EnsemblProtists"/>
        </authorList>
    </citation>
    <scope>IDENTIFICATION</scope>
</reference>
<evidence type="ECO:0000259" key="1">
    <source>
        <dbReference type="PROSITE" id="PS50053"/>
    </source>
</evidence>
<sequence length="75" mass="8693">IRLTVVDQEGIEIFFTLKRRTRLGKLMSAYCQRQGLATQGVRFLFDGERLNAYHTPVEMDMEDGDIIDVMREQLG</sequence>
<dbReference type="HOGENOM" id="CLU_148322_6_0_1"/>